<dbReference type="PANTHER" id="PTHR48454:SF2">
    <property type="entry name" value="PUTATIVE RNA-BINDING DOMAIN-CONTAINING PROTEIN-RELATED"/>
    <property type="match status" value="1"/>
</dbReference>
<evidence type="ECO:0000256" key="2">
    <source>
        <dbReference type="SAM" id="Phobius"/>
    </source>
</evidence>
<keyword evidence="3" id="KW-1185">Reference proteome</keyword>
<feature type="compositionally biased region" description="Basic and acidic residues" evidence="1">
    <location>
        <begin position="67"/>
        <end position="86"/>
    </location>
</feature>
<reference evidence="3" key="1">
    <citation type="journal article" date="2025" name="Foods">
        <title>Unveiling the Microbial Signatures of Arabica Coffee Cherries: Insights into Ripeness Specific Diversity, Functional Traits, and Implications for Quality and Safety.</title>
        <authorList>
            <consortium name="RefSeq"/>
            <person name="Tenea G.N."/>
            <person name="Cifuentes V."/>
            <person name="Reyes P."/>
            <person name="Cevallos-Vallejos M."/>
        </authorList>
    </citation>
    <scope>NUCLEOTIDE SEQUENCE [LARGE SCALE GENOMIC DNA]</scope>
</reference>
<accession>A0A6P6W352</accession>
<dbReference type="GeneID" id="113728813"/>
<dbReference type="RefSeq" id="XP_027108976.1">
    <property type="nucleotide sequence ID" value="XM_027253175.2"/>
</dbReference>
<keyword evidence="2" id="KW-0812">Transmembrane</keyword>
<feature type="transmembrane region" description="Helical" evidence="2">
    <location>
        <begin position="167"/>
        <end position="189"/>
    </location>
</feature>
<gene>
    <name evidence="4" type="primary">LOC113728813</name>
</gene>
<keyword evidence="2" id="KW-0472">Membrane</keyword>
<dbReference type="OrthoDB" id="1703439at2759"/>
<evidence type="ECO:0000313" key="4">
    <source>
        <dbReference type="RefSeq" id="XP_027108976.1"/>
    </source>
</evidence>
<dbReference type="AlphaFoldDB" id="A0A6P6W352"/>
<evidence type="ECO:0000256" key="1">
    <source>
        <dbReference type="SAM" id="MobiDB-lite"/>
    </source>
</evidence>
<reference evidence="4" key="2">
    <citation type="submission" date="2025-08" db="UniProtKB">
        <authorList>
            <consortium name="RefSeq"/>
        </authorList>
    </citation>
    <scope>IDENTIFICATION</scope>
    <source>
        <tissue evidence="4">Leaves</tissue>
    </source>
</reference>
<dbReference type="Proteomes" id="UP001652660">
    <property type="component" value="Chromosome 2e"/>
</dbReference>
<sequence>MFRVEIGIPSSKLTDTIRQNQSISRKAEELTKAEAAAKLREQRRLEEKAKALEALERKKRIAEKAQMRAELRAQKETELRDKERDKRLRKKERKKAGGAEVPDGNDIGECTPKSEIVPGTIKESEVKYCFPTVTKRSQKPSVVVKQSKTKSIPPPLRNRGKRKMQQWMWIILTCVVVIALFLLGNIGFFSNLSNFRLRSHSNPSAGGLLVLLVYPKSPIMKEEAGGWWWRLVVERR</sequence>
<keyword evidence="2" id="KW-1133">Transmembrane helix</keyword>
<evidence type="ECO:0000313" key="3">
    <source>
        <dbReference type="Proteomes" id="UP001652660"/>
    </source>
</evidence>
<protein>
    <submittedName>
        <fullName evidence="4">Uncharacterized protein</fullName>
    </submittedName>
</protein>
<dbReference type="PANTHER" id="PTHR48454">
    <property type="entry name" value="PUTATIVE RNA-BINDING DOMAIN-CONTAINING PROTEIN-RELATED"/>
    <property type="match status" value="1"/>
</dbReference>
<feature type="compositionally biased region" description="Basic residues" evidence="1">
    <location>
        <begin position="87"/>
        <end position="96"/>
    </location>
</feature>
<name>A0A6P6W352_COFAR</name>
<organism evidence="3 4">
    <name type="scientific">Coffea arabica</name>
    <name type="common">Arabian coffee</name>
    <dbReference type="NCBI Taxonomy" id="13443"/>
    <lineage>
        <taxon>Eukaryota</taxon>
        <taxon>Viridiplantae</taxon>
        <taxon>Streptophyta</taxon>
        <taxon>Embryophyta</taxon>
        <taxon>Tracheophyta</taxon>
        <taxon>Spermatophyta</taxon>
        <taxon>Magnoliopsida</taxon>
        <taxon>eudicotyledons</taxon>
        <taxon>Gunneridae</taxon>
        <taxon>Pentapetalae</taxon>
        <taxon>asterids</taxon>
        <taxon>lamiids</taxon>
        <taxon>Gentianales</taxon>
        <taxon>Rubiaceae</taxon>
        <taxon>Ixoroideae</taxon>
        <taxon>Gardenieae complex</taxon>
        <taxon>Bertiereae - Coffeeae clade</taxon>
        <taxon>Coffeeae</taxon>
        <taxon>Coffea</taxon>
    </lineage>
</organism>
<proteinExistence type="predicted"/>
<feature type="region of interest" description="Disordered" evidence="1">
    <location>
        <begin position="67"/>
        <end position="112"/>
    </location>
</feature>